<sequence>MSADEDRTGGARMSGRLDGKVALITAAARGIGRATAQRFVAEGARVIATDRDRGALDGLEGCDLRTLDATDGAAVRALAAEVGAVDILANIAGVVHAGTILECSQEDWDFALSLNMTAMYHTIRAFLPGMVDRGGGSIVNMSSIASSVKGIPNRFAYGASKAGVIGLTKAVAADFVGQGVRCNCICPGTIDTPSLQQRLHDTGDYVAAQVAFAARQPMGRLGRAEEIAALMLYLASDEASFTTGAVHVIDGGWVN</sequence>
<dbReference type="OrthoDB" id="9789398at2"/>
<dbReference type="FunFam" id="3.40.50.720:FF:000084">
    <property type="entry name" value="Short-chain dehydrogenase reductase"/>
    <property type="match status" value="1"/>
</dbReference>
<dbReference type="PANTHER" id="PTHR43477">
    <property type="entry name" value="DIHYDROANTICAPSIN 7-DEHYDROGENASE"/>
    <property type="match status" value="1"/>
</dbReference>
<dbReference type="PANTHER" id="PTHR43477:SF4">
    <property type="entry name" value="DEHYDROGENASE_REDUCTASE SDR FAMILY MEMBER 6"/>
    <property type="match status" value="1"/>
</dbReference>
<dbReference type="InterPro" id="IPR002347">
    <property type="entry name" value="SDR_fam"/>
</dbReference>
<evidence type="ECO:0000256" key="4">
    <source>
        <dbReference type="ARBA" id="ARBA00051383"/>
    </source>
</evidence>
<dbReference type="PROSITE" id="PS00061">
    <property type="entry name" value="ADH_SHORT"/>
    <property type="match status" value="1"/>
</dbReference>
<dbReference type="InterPro" id="IPR036291">
    <property type="entry name" value="NAD(P)-bd_dom_sf"/>
</dbReference>
<dbReference type="PRINTS" id="PR00081">
    <property type="entry name" value="GDHRDH"/>
</dbReference>
<dbReference type="Pfam" id="PF13561">
    <property type="entry name" value="adh_short_C2"/>
    <property type="match status" value="1"/>
</dbReference>
<evidence type="ECO:0000313" key="5">
    <source>
        <dbReference type="EMBL" id="RYM13802.1"/>
    </source>
</evidence>
<dbReference type="InterPro" id="IPR020904">
    <property type="entry name" value="Sc_DH/Rdtase_CS"/>
</dbReference>
<evidence type="ECO:0000313" key="6">
    <source>
        <dbReference type="Proteomes" id="UP000291572"/>
    </source>
</evidence>
<gene>
    <name evidence="5" type="ORF">EWH12_03795</name>
</gene>
<dbReference type="SUPFAM" id="SSF51735">
    <property type="entry name" value="NAD(P)-binding Rossmann-fold domains"/>
    <property type="match status" value="1"/>
</dbReference>
<dbReference type="EMBL" id="SEOO01000004">
    <property type="protein sequence ID" value="RYM13802.1"/>
    <property type="molecule type" value="Genomic_DNA"/>
</dbReference>
<proteinExistence type="inferred from homology"/>
<dbReference type="InterPro" id="IPR051122">
    <property type="entry name" value="SDR_DHRS6-like"/>
</dbReference>
<evidence type="ECO:0000256" key="3">
    <source>
        <dbReference type="ARBA" id="ARBA00023027"/>
    </source>
</evidence>
<evidence type="ECO:0000256" key="2">
    <source>
        <dbReference type="ARBA" id="ARBA00023002"/>
    </source>
</evidence>
<accession>A0A8G2DZA6</accession>
<comment type="caution">
    <text evidence="5">The sequence shown here is derived from an EMBL/GenBank/DDBJ whole genome shotgun (WGS) entry which is preliminary data.</text>
</comment>
<dbReference type="PRINTS" id="PR00080">
    <property type="entry name" value="SDRFAMILY"/>
</dbReference>
<dbReference type="Gene3D" id="3.40.50.720">
    <property type="entry name" value="NAD(P)-binding Rossmann-like Domain"/>
    <property type="match status" value="1"/>
</dbReference>
<keyword evidence="3" id="KW-0520">NAD</keyword>
<reference evidence="5 6" key="1">
    <citation type="submission" date="2019-02" db="EMBL/GenBank/DDBJ databases">
        <authorList>
            <person name="Feng G."/>
        </authorList>
    </citation>
    <scope>NUCLEOTIDE SEQUENCE [LARGE SCALE GENOMIC DNA]</scope>
    <source>
        <strain evidence="5 6">CCTCC AB 2011146</strain>
    </source>
</reference>
<comment type="similarity">
    <text evidence="1">Belongs to the short-chain dehydrogenases/reductases (SDR) family.</text>
</comment>
<evidence type="ECO:0000256" key="1">
    <source>
        <dbReference type="ARBA" id="ARBA00006484"/>
    </source>
</evidence>
<comment type="catalytic activity">
    <reaction evidence="4">
        <text>2,5-dichlorocyclohexa-2,5-dien-1,4-diol + NAD(+) = 2,5-dichlorohydroquinone + NADH + H(+)</text>
        <dbReference type="Rhea" id="RHEA:15741"/>
        <dbReference type="ChEBI" id="CHEBI:15378"/>
        <dbReference type="ChEBI" id="CHEBI:27545"/>
        <dbReference type="ChEBI" id="CHEBI:28975"/>
        <dbReference type="ChEBI" id="CHEBI:57540"/>
        <dbReference type="ChEBI" id="CHEBI:57945"/>
    </reaction>
</comment>
<dbReference type="AlphaFoldDB" id="A0A8G2DZA6"/>
<protein>
    <submittedName>
        <fullName evidence="5">SDR family oxidoreductase</fullName>
    </submittedName>
</protein>
<keyword evidence="2" id="KW-0560">Oxidoreductase</keyword>
<organism evidence="5 6">
    <name type="scientific">Sphingobium cupriresistens</name>
    <dbReference type="NCBI Taxonomy" id="1132417"/>
    <lineage>
        <taxon>Bacteria</taxon>
        <taxon>Pseudomonadati</taxon>
        <taxon>Pseudomonadota</taxon>
        <taxon>Alphaproteobacteria</taxon>
        <taxon>Sphingomonadales</taxon>
        <taxon>Sphingomonadaceae</taxon>
        <taxon>Sphingobium</taxon>
    </lineage>
</organism>
<dbReference type="GO" id="GO:0016491">
    <property type="term" value="F:oxidoreductase activity"/>
    <property type="evidence" value="ECO:0007669"/>
    <property type="project" value="UniProtKB-KW"/>
</dbReference>
<dbReference type="Proteomes" id="UP000291572">
    <property type="component" value="Unassembled WGS sequence"/>
</dbReference>
<name>A0A8G2DZA6_9SPHN</name>